<dbReference type="SFLD" id="SFLDG01082">
    <property type="entry name" value="B12-binding_domain_containing"/>
    <property type="match status" value="1"/>
</dbReference>
<evidence type="ECO:0000259" key="1">
    <source>
        <dbReference type="PROSITE" id="PS51918"/>
    </source>
</evidence>
<dbReference type="PROSITE" id="PS51918">
    <property type="entry name" value="RADICAL_SAM"/>
    <property type="match status" value="1"/>
</dbReference>
<dbReference type="SUPFAM" id="SSF102114">
    <property type="entry name" value="Radical SAM enzymes"/>
    <property type="match status" value="1"/>
</dbReference>
<dbReference type="InterPro" id="IPR058240">
    <property type="entry name" value="rSAM_sf"/>
</dbReference>
<dbReference type="SMART" id="SM00729">
    <property type="entry name" value="Elp3"/>
    <property type="match status" value="1"/>
</dbReference>
<dbReference type="InterPro" id="IPR007197">
    <property type="entry name" value="rSAM"/>
</dbReference>
<dbReference type="EMBL" id="JAWDKA010000005">
    <property type="protein sequence ID" value="MDV0441960.1"/>
    <property type="molecule type" value="Genomic_DNA"/>
</dbReference>
<dbReference type="InterPro" id="IPR023404">
    <property type="entry name" value="rSAM_horseshoe"/>
</dbReference>
<dbReference type="SFLD" id="SFLDS00029">
    <property type="entry name" value="Radical_SAM"/>
    <property type="match status" value="1"/>
</dbReference>
<organism evidence="2 3">
    <name type="scientific">Methanorbis furvi</name>
    <dbReference type="NCBI Taxonomy" id="3028299"/>
    <lineage>
        <taxon>Archaea</taxon>
        <taxon>Methanobacteriati</taxon>
        <taxon>Methanobacteriota</taxon>
        <taxon>Stenosarchaea group</taxon>
        <taxon>Methanomicrobia</taxon>
        <taxon>Methanomicrobiales</taxon>
        <taxon>Methanocorpusculaceae</taxon>
        <taxon>Methanorbis</taxon>
    </lineage>
</organism>
<dbReference type="PANTHER" id="PTHR43324">
    <property type="match status" value="1"/>
</dbReference>
<protein>
    <recommendedName>
        <fullName evidence="1">Radical SAM core domain-containing protein</fullName>
    </recommendedName>
</protein>
<name>A0AAE4MD91_9EURY</name>
<accession>A0AAE4MD91</accession>
<reference evidence="2" key="1">
    <citation type="submission" date="2023-06" db="EMBL/GenBank/DDBJ databases">
        <title>Genome sequence of Methancorpusculaceae sp. Ag1.</title>
        <authorList>
            <person name="Protasov E."/>
            <person name="Platt K."/>
            <person name="Poehlein A."/>
            <person name="Daniel R."/>
            <person name="Brune A."/>
        </authorList>
    </citation>
    <scope>NUCLEOTIDE SEQUENCE</scope>
    <source>
        <strain evidence="2">Ag1</strain>
    </source>
</reference>
<dbReference type="GO" id="GO:0003824">
    <property type="term" value="F:catalytic activity"/>
    <property type="evidence" value="ECO:0007669"/>
    <property type="project" value="InterPro"/>
</dbReference>
<dbReference type="GO" id="GO:0051536">
    <property type="term" value="F:iron-sulfur cluster binding"/>
    <property type="evidence" value="ECO:0007669"/>
    <property type="project" value="InterPro"/>
</dbReference>
<comment type="caution">
    <text evidence="2">The sequence shown here is derived from an EMBL/GenBank/DDBJ whole genome shotgun (WGS) entry which is preliminary data.</text>
</comment>
<dbReference type="Pfam" id="PF04055">
    <property type="entry name" value="Radical_SAM"/>
    <property type="match status" value="1"/>
</dbReference>
<gene>
    <name evidence="2" type="ORF">McpAg1_11770</name>
</gene>
<keyword evidence="3" id="KW-1185">Reference proteome</keyword>
<dbReference type="InterPro" id="IPR006638">
    <property type="entry name" value="Elp3/MiaA/NifB-like_rSAM"/>
</dbReference>
<dbReference type="PANTHER" id="PTHR43324:SF1">
    <property type="entry name" value="RADICAL SAM CORE DOMAIN-CONTAINING PROTEIN"/>
    <property type="match status" value="1"/>
</dbReference>
<dbReference type="Proteomes" id="UP001273136">
    <property type="component" value="Unassembled WGS sequence"/>
</dbReference>
<dbReference type="RefSeq" id="WP_338094360.1">
    <property type="nucleotide sequence ID" value="NZ_JAWDKA010000005.1"/>
</dbReference>
<dbReference type="Gene3D" id="3.80.30.20">
    <property type="entry name" value="tm_1862 like domain"/>
    <property type="match status" value="1"/>
</dbReference>
<sequence length="553" mass="58800">MTSDAVIIDGYVDEPACLGVPPYISPYIRTIAGVFAERNIFADYVTIDQLRKDPLRLAKLSGYRYVVMIAGVTVPGKYLAGTPATLTELQQIGFMLRGRTVSLLGGPIGFGYSPEGGAKAVAQAIAGWSAMLSGEPAAALDAYLFGGEPQGLCNYADLDRWAVLGADIIRKHPFYPYVMCELETAKGCSRAVSGGCSFCTEPFYGLPKQRDAGAVRDEVAALAAAGAQHFRLGRQPDLLAFGATGGGEFPTPNPDALRNLFTKIREAAPALKTLHIDNVNPGTIARHEEASREALAAIVAGHTAGDIAAFGMESADPAVVAKNNLKGDADAVFRAIEIVNEVGAVRRAGIPELLPGLNFIAGLAGETPETFALNEAFLKKVFDANLLVRRVNIRQLMPFEGTRAYTDNTLGKHDKLFHRFKDTVRESFDVPMLARVFPVGTILSDVIIEVSGTTSFGRQMGTYPILCGAPLQLPAGTVLDLAVVSYGQRSVTALPVPIEINSLSAAALKWLPGISKKSAAKITAGVPYQDAAAFAAAVQNSELDPLLKLMKFV</sequence>
<dbReference type="SUPFAM" id="SSF81585">
    <property type="entry name" value="PsbU/PolX domain-like"/>
    <property type="match status" value="1"/>
</dbReference>
<dbReference type="AlphaFoldDB" id="A0AAE4MD91"/>
<feature type="domain" description="Radical SAM core" evidence="1">
    <location>
        <begin position="174"/>
        <end position="433"/>
    </location>
</feature>
<evidence type="ECO:0000313" key="2">
    <source>
        <dbReference type="EMBL" id="MDV0441960.1"/>
    </source>
</evidence>
<evidence type="ECO:0000313" key="3">
    <source>
        <dbReference type="Proteomes" id="UP001273136"/>
    </source>
</evidence>
<dbReference type="CDD" id="cd01335">
    <property type="entry name" value="Radical_SAM"/>
    <property type="match status" value="1"/>
</dbReference>
<proteinExistence type="predicted"/>